<dbReference type="Pfam" id="PF03591">
    <property type="entry name" value="AzlC"/>
    <property type="match status" value="1"/>
</dbReference>
<keyword evidence="4" id="KW-1003">Cell membrane</keyword>
<keyword evidence="6 8" id="KW-1133">Transmembrane helix</keyword>
<feature type="transmembrane region" description="Helical" evidence="8">
    <location>
        <begin position="175"/>
        <end position="194"/>
    </location>
</feature>
<dbReference type="GO" id="GO:1903785">
    <property type="term" value="P:L-valine transmembrane transport"/>
    <property type="evidence" value="ECO:0007669"/>
    <property type="project" value="TreeGrafter"/>
</dbReference>
<evidence type="ECO:0000313" key="9">
    <source>
        <dbReference type="EMBL" id="BBF23321.1"/>
    </source>
</evidence>
<gene>
    <name evidence="9" type="ORF">SUTMEG_12120</name>
</gene>
<dbReference type="RefSeq" id="WP_120176945.1">
    <property type="nucleotide sequence ID" value="NZ_AP018786.1"/>
</dbReference>
<comment type="similarity">
    <text evidence="2">Belongs to the AzlC family.</text>
</comment>
<keyword evidence="3" id="KW-0813">Transport</keyword>
<reference evidence="9 10" key="1">
    <citation type="journal article" date="2018" name="Int. J. Syst. Evol. Microbiol.">
        <title>Mesosutterella multiformis gen. nov., sp. nov., a member of the family Sutterellaceae and Sutterella megalosphaeroides sp. nov., isolated from human faeces.</title>
        <authorList>
            <person name="Sakamoto M."/>
            <person name="Ikeyama N."/>
            <person name="Kunihiro T."/>
            <person name="Iino T."/>
            <person name="Yuki M."/>
            <person name="Ohkuma M."/>
        </authorList>
    </citation>
    <scope>NUCLEOTIDE SEQUENCE [LARGE SCALE GENOMIC DNA]</scope>
    <source>
        <strain evidence="9 10">6FBBBH3</strain>
    </source>
</reference>
<sequence length="262" mass="27696">MTHSSVASEMLRGFVRGLPLICGCLPLGFILGVQASQHGMSVLTTVLMTGLNFAGGSEFAAVALWSAAPPVAVVIFSTWLINSRHIVLGASLALHTRRLTPLQNAFVFFFMCDEVWALTTADIAARKRAGAASGDLFSFPFHIGMGLGFWTLWMASAGAGAALGQSIGDMTKWGFMMAFPATFASLIVMMWPGLRRSLPIVLAALASAVASLFVPSHWCVLAGTLTGLAAVLLGLDDLQKFTGKKTASREQGEARIESGLES</sequence>
<name>A0A2Z6I9Z7_9BURK</name>
<dbReference type="PANTHER" id="PTHR34979">
    <property type="entry name" value="INNER MEMBRANE PROTEIN YGAZ"/>
    <property type="match status" value="1"/>
</dbReference>
<evidence type="ECO:0000313" key="10">
    <source>
        <dbReference type="Proteomes" id="UP000271003"/>
    </source>
</evidence>
<organism evidence="9 10">
    <name type="scientific">Sutterella megalosphaeroides</name>
    <dbReference type="NCBI Taxonomy" id="2494234"/>
    <lineage>
        <taxon>Bacteria</taxon>
        <taxon>Pseudomonadati</taxon>
        <taxon>Pseudomonadota</taxon>
        <taxon>Betaproteobacteria</taxon>
        <taxon>Burkholderiales</taxon>
        <taxon>Sutterellaceae</taxon>
        <taxon>Sutterella</taxon>
    </lineage>
</organism>
<keyword evidence="7 8" id="KW-0472">Membrane</keyword>
<protein>
    <submittedName>
        <fullName evidence="9">Transporter</fullName>
    </submittedName>
</protein>
<evidence type="ECO:0000256" key="4">
    <source>
        <dbReference type="ARBA" id="ARBA00022475"/>
    </source>
</evidence>
<dbReference type="KEGG" id="sutt:SUTMEG_12120"/>
<keyword evidence="5 8" id="KW-0812">Transmembrane</keyword>
<dbReference type="AlphaFoldDB" id="A0A2Z6I9Z7"/>
<feature type="transmembrane region" description="Helical" evidence="8">
    <location>
        <begin position="59"/>
        <end position="81"/>
    </location>
</feature>
<dbReference type="OrthoDB" id="3177005at2"/>
<feature type="transmembrane region" description="Helical" evidence="8">
    <location>
        <begin position="139"/>
        <end position="163"/>
    </location>
</feature>
<keyword evidence="10" id="KW-1185">Reference proteome</keyword>
<evidence type="ECO:0000256" key="5">
    <source>
        <dbReference type="ARBA" id="ARBA00022692"/>
    </source>
</evidence>
<feature type="transmembrane region" description="Helical" evidence="8">
    <location>
        <begin position="214"/>
        <end position="235"/>
    </location>
</feature>
<dbReference type="InterPro" id="IPR011606">
    <property type="entry name" value="Brnchd-chn_aa_trnsp_permease"/>
</dbReference>
<feature type="transmembrane region" description="Helical" evidence="8">
    <location>
        <begin position="102"/>
        <end position="119"/>
    </location>
</feature>
<dbReference type="GO" id="GO:0005886">
    <property type="term" value="C:plasma membrane"/>
    <property type="evidence" value="ECO:0007669"/>
    <property type="project" value="UniProtKB-SubCell"/>
</dbReference>
<evidence type="ECO:0000256" key="8">
    <source>
        <dbReference type="SAM" id="Phobius"/>
    </source>
</evidence>
<evidence type="ECO:0000256" key="7">
    <source>
        <dbReference type="ARBA" id="ARBA00023136"/>
    </source>
</evidence>
<evidence type="ECO:0000256" key="1">
    <source>
        <dbReference type="ARBA" id="ARBA00004651"/>
    </source>
</evidence>
<dbReference type="PANTHER" id="PTHR34979:SF1">
    <property type="entry name" value="INNER MEMBRANE PROTEIN YGAZ"/>
    <property type="match status" value="1"/>
</dbReference>
<proteinExistence type="inferred from homology"/>
<evidence type="ECO:0000256" key="2">
    <source>
        <dbReference type="ARBA" id="ARBA00010735"/>
    </source>
</evidence>
<evidence type="ECO:0000256" key="6">
    <source>
        <dbReference type="ARBA" id="ARBA00022989"/>
    </source>
</evidence>
<dbReference type="EMBL" id="AP018786">
    <property type="protein sequence ID" value="BBF23321.1"/>
    <property type="molecule type" value="Genomic_DNA"/>
</dbReference>
<comment type="subcellular location">
    <subcellularLocation>
        <location evidence="1">Cell membrane</location>
        <topology evidence="1">Multi-pass membrane protein</topology>
    </subcellularLocation>
</comment>
<evidence type="ECO:0000256" key="3">
    <source>
        <dbReference type="ARBA" id="ARBA00022448"/>
    </source>
</evidence>
<accession>A0A2Z6I9Z7</accession>
<dbReference type="Proteomes" id="UP000271003">
    <property type="component" value="Chromosome"/>
</dbReference>